<sequence length="115" mass="13096">MRCIDTTYLPRIFNDESAFKDKRERPTVSITTLTPFWSSNQELIFNYGVNKIRSSGNELLEMKGFETKNKRKRGEKHGSIKCESTISTNPEYLLIQSSKSGSSTTMPAKSLPRVN</sequence>
<dbReference type="EMBL" id="CAJVPY010014273">
    <property type="protein sequence ID" value="CAG8745614.1"/>
    <property type="molecule type" value="Genomic_DNA"/>
</dbReference>
<dbReference type="AlphaFoldDB" id="A0A9N9NMP3"/>
<organism evidence="2 3">
    <name type="scientific">Dentiscutata erythropus</name>
    <dbReference type="NCBI Taxonomy" id="1348616"/>
    <lineage>
        <taxon>Eukaryota</taxon>
        <taxon>Fungi</taxon>
        <taxon>Fungi incertae sedis</taxon>
        <taxon>Mucoromycota</taxon>
        <taxon>Glomeromycotina</taxon>
        <taxon>Glomeromycetes</taxon>
        <taxon>Diversisporales</taxon>
        <taxon>Gigasporaceae</taxon>
        <taxon>Dentiscutata</taxon>
    </lineage>
</organism>
<protein>
    <submittedName>
        <fullName evidence="2">7387_t:CDS:1</fullName>
    </submittedName>
</protein>
<dbReference type="Proteomes" id="UP000789405">
    <property type="component" value="Unassembled WGS sequence"/>
</dbReference>
<reference evidence="2" key="1">
    <citation type="submission" date="2021-06" db="EMBL/GenBank/DDBJ databases">
        <authorList>
            <person name="Kallberg Y."/>
            <person name="Tangrot J."/>
            <person name="Rosling A."/>
        </authorList>
    </citation>
    <scope>NUCLEOTIDE SEQUENCE</scope>
    <source>
        <strain evidence="2">MA453B</strain>
    </source>
</reference>
<gene>
    <name evidence="2" type="ORF">DERYTH_LOCUS16407</name>
</gene>
<accession>A0A9N9NMP3</accession>
<evidence type="ECO:0000256" key="1">
    <source>
        <dbReference type="SAM" id="MobiDB-lite"/>
    </source>
</evidence>
<name>A0A9N9NMP3_9GLOM</name>
<comment type="caution">
    <text evidence="2">The sequence shown here is derived from an EMBL/GenBank/DDBJ whole genome shotgun (WGS) entry which is preliminary data.</text>
</comment>
<evidence type="ECO:0000313" key="3">
    <source>
        <dbReference type="Proteomes" id="UP000789405"/>
    </source>
</evidence>
<feature type="non-terminal residue" evidence="2">
    <location>
        <position position="115"/>
    </location>
</feature>
<feature type="region of interest" description="Disordered" evidence="1">
    <location>
        <begin position="96"/>
        <end position="115"/>
    </location>
</feature>
<keyword evidence="3" id="KW-1185">Reference proteome</keyword>
<evidence type="ECO:0000313" key="2">
    <source>
        <dbReference type="EMBL" id="CAG8745614.1"/>
    </source>
</evidence>
<proteinExistence type="predicted"/>
<feature type="compositionally biased region" description="Polar residues" evidence="1">
    <location>
        <begin position="96"/>
        <end position="107"/>
    </location>
</feature>